<comment type="catalytic activity">
    <reaction evidence="10">
        <text>aceneuramate = aldehydo-N-acetyl-D-mannosamine + pyruvate</text>
        <dbReference type="Rhea" id="RHEA:23296"/>
        <dbReference type="ChEBI" id="CHEBI:15361"/>
        <dbReference type="ChEBI" id="CHEBI:17122"/>
        <dbReference type="ChEBI" id="CHEBI:173083"/>
        <dbReference type="EC" id="4.1.3.3"/>
    </reaction>
</comment>
<evidence type="ECO:0000256" key="6">
    <source>
        <dbReference type="ARBA" id="ARBA00022490"/>
    </source>
</evidence>
<comment type="subunit">
    <text evidence="4">Homotetramer.</text>
</comment>
<dbReference type="GO" id="GO:0005737">
    <property type="term" value="C:cytoplasm"/>
    <property type="evidence" value="ECO:0007669"/>
    <property type="project" value="UniProtKB-SubCell"/>
</dbReference>
<comment type="subcellular location">
    <subcellularLocation>
        <location evidence="1">Cytoplasm</location>
    </subcellularLocation>
</comment>
<evidence type="ECO:0000313" key="12">
    <source>
        <dbReference type="Proteomes" id="UP001162480"/>
    </source>
</evidence>
<organism evidence="11 12">
    <name type="scientific">Octopus vulgaris</name>
    <name type="common">Common octopus</name>
    <dbReference type="NCBI Taxonomy" id="6645"/>
    <lineage>
        <taxon>Eukaryota</taxon>
        <taxon>Metazoa</taxon>
        <taxon>Spiralia</taxon>
        <taxon>Lophotrochozoa</taxon>
        <taxon>Mollusca</taxon>
        <taxon>Cephalopoda</taxon>
        <taxon>Coleoidea</taxon>
        <taxon>Octopodiformes</taxon>
        <taxon>Octopoda</taxon>
        <taxon>Incirrata</taxon>
        <taxon>Octopodidae</taxon>
        <taxon>Octopus</taxon>
    </lineage>
</organism>
<evidence type="ECO:0000256" key="2">
    <source>
        <dbReference type="ARBA" id="ARBA00004878"/>
    </source>
</evidence>
<keyword evidence="12" id="KW-1185">Reference proteome</keyword>
<dbReference type="EMBL" id="OX597816">
    <property type="protein sequence ID" value="CAI9719465.1"/>
    <property type="molecule type" value="Genomic_DNA"/>
</dbReference>
<evidence type="ECO:0000256" key="9">
    <source>
        <dbReference type="ARBA" id="ARBA00023277"/>
    </source>
</evidence>
<protein>
    <recommendedName>
        <fullName evidence="5">N-acetylneuraminate lyase</fullName>
        <ecNumber evidence="5">4.1.3.3</ecNumber>
    </recommendedName>
</protein>
<dbReference type="InterPro" id="IPR029147">
    <property type="entry name" value="CFAP77"/>
</dbReference>
<dbReference type="SUPFAM" id="SSF51569">
    <property type="entry name" value="Aldolase"/>
    <property type="match status" value="1"/>
</dbReference>
<dbReference type="PANTHER" id="PTHR12128:SF21">
    <property type="entry name" value="N-ACETYLNEURAMINATE LYASE"/>
    <property type="match status" value="1"/>
</dbReference>
<evidence type="ECO:0000256" key="10">
    <source>
        <dbReference type="ARBA" id="ARBA00044906"/>
    </source>
</evidence>
<evidence type="ECO:0000256" key="8">
    <source>
        <dbReference type="ARBA" id="ARBA00023270"/>
    </source>
</evidence>
<dbReference type="InterPro" id="IPR013785">
    <property type="entry name" value="Aldolase_TIM"/>
</dbReference>
<evidence type="ECO:0000256" key="3">
    <source>
        <dbReference type="ARBA" id="ARBA00006324"/>
    </source>
</evidence>
<reference evidence="11" key="1">
    <citation type="submission" date="2023-08" db="EMBL/GenBank/DDBJ databases">
        <authorList>
            <person name="Alioto T."/>
            <person name="Alioto T."/>
            <person name="Gomez Garrido J."/>
        </authorList>
    </citation>
    <scope>NUCLEOTIDE SEQUENCE</scope>
</reference>
<dbReference type="EC" id="4.1.3.3" evidence="5"/>
<dbReference type="Pfam" id="PF14825">
    <property type="entry name" value="CFAP77"/>
    <property type="match status" value="1"/>
</dbReference>
<gene>
    <name evidence="11" type="ORF">OCTVUL_1B007362</name>
</gene>
<comment type="pathway">
    <text evidence="2">Amino-sugar metabolism; N-acetylneuraminate degradation.</text>
</comment>
<keyword evidence="9" id="KW-0119">Carbohydrate metabolism</keyword>
<dbReference type="Pfam" id="PF00701">
    <property type="entry name" value="DHDPS"/>
    <property type="match status" value="1"/>
</dbReference>
<keyword evidence="8" id="KW-0704">Schiff base</keyword>
<evidence type="ECO:0000313" key="11">
    <source>
        <dbReference type="EMBL" id="CAI9719465.1"/>
    </source>
</evidence>
<dbReference type="PANTHER" id="PTHR12128">
    <property type="entry name" value="DIHYDRODIPICOLINATE SYNTHASE"/>
    <property type="match status" value="1"/>
</dbReference>
<evidence type="ECO:0000256" key="7">
    <source>
        <dbReference type="ARBA" id="ARBA00023239"/>
    </source>
</evidence>
<proteinExistence type="inferred from homology"/>
<dbReference type="GO" id="GO:0008747">
    <property type="term" value="F:N-acetylneuraminate lyase activity"/>
    <property type="evidence" value="ECO:0007669"/>
    <property type="project" value="UniProtKB-EC"/>
</dbReference>
<dbReference type="AlphaFoldDB" id="A0AA36F0W8"/>
<evidence type="ECO:0000256" key="1">
    <source>
        <dbReference type="ARBA" id="ARBA00004496"/>
    </source>
</evidence>
<evidence type="ECO:0000256" key="5">
    <source>
        <dbReference type="ARBA" id="ARBA00012911"/>
    </source>
</evidence>
<dbReference type="PRINTS" id="PR00146">
    <property type="entry name" value="DHPICSNTHASE"/>
</dbReference>
<keyword evidence="6" id="KW-0963">Cytoplasm</keyword>
<name>A0AA36F0W8_OCTVU</name>
<dbReference type="Gene3D" id="3.20.20.70">
    <property type="entry name" value="Aldolase class I"/>
    <property type="match status" value="1"/>
</dbReference>
<accession>A0AA36F0W8</accession>
<dbReference type="Proteomes" id="UP001162480">
    <property type="component" value="Chromosome 3"/>
</dbReference>
<comment type="similarity">
    <text evidence="3">Belongs to the DapA family. NanA subfamily.</text>
</comment>
<evidence type="ECO:0000256" key="4">
    <source>
        <dbReference type="ARBA" id="ARBA00011881"/>
    </source>
</evidence>
<dbReference type="SMART" id="SM01130">
    <property type="entry name" value="DHDPS"/>
    <property type="match status" value="1"/>
</dbReference>
<sequence>MDSETDPNRFWISGVINSTSTPFLPNGDIDFSSFDIYIDFLVRSQVDNIFVNGTTGEGMALTIDERKLAAVGWINAARGKIKKVILHVGAANLRSSIELAKHAEAIGADAIACMCPTFYKPKTEENLINYLSQVAAAAPSTPFFYYSIPRMTHVHLDEVKVMQLAMLKIPTLHGMKDCTDCLTKSLVCAHLDRRKLQVVIETPGDMLPSLSIGIPCLAIPAYMAPIYNRMKNALEAGDSETAQRDQLMAVNLELLLVNIPKYRKRTTDSDWRMEISKKDTGPWHLTATGEIGVRRDPMLSNELLLRPDLGKRRMRSYTVPSHWIYGLEYPQGCGTVSQALRGWDLPTDFISTPLKPQTVSVRNYIALNKDCVQRGIVTAPEQRSFRQLYDIRNTITKGHAGRFEKMEFPIETTFGMPVRPSTPIQEVIGNKFGTMWVQEKKDEFARRTQREAHKQNRQSAVYKTRANMLAQYQQPTKEPELWKLPRFTKCAQPHLETFRSEAKKNQAMAKQELDKIPRLGTTQQGIYTAAYH</sequence>
<keyword evidence="7" id="KW-0456">Lyase</keyword>
<dbReference type="InterPro" id="IPR002220">
    <property type="entry name" value="DapA-like"/>
</dbReference>